<sequence>MNSSMTLVMESAVVISAQPRVSLWATVLFCFNPSPQAGLAEEVSTLRANHAYNIAKILHAYHSTASQERTELCYRDKLGFPGPLILGLSNLLPDRQ</sequence>
<dbReference type="AlphaFoldDB" id="A0A3M7SUL4"/>
<dbReference type="EMBL" id="REGN01000752">
    <property type="protein sequence ID" value="RNA39392.1"/>
    <property type="molecule type" value="Genomic_DNA"/>
</dbReference>
<proteinExistence type="predicted"/>
<accession>A0A3M7SUL4</accession>
<dbReference type="Proteomes" id="UP000276133">
    <property type="component" value="Unassembled WGS sequence"/>
</dbReference>
<evidence type="ECO:0000313" key="1">
    <source>
        <dbReference type="EMBL" id="RNA39392.1"/>
    </source>
</evidence>
<name>A0A3M7SUL4_BRAPC</name>
<keyword evidence="2" id="KW-1185">Reference proteome</keyword>
<organism evidence="1 2">
    <name type="scientific">Brachionus plicatilis</name>
    <name type="common">Marine rotifer</name>
    <name type="synonym">Brachionus muelleri</name>
    <dbReference type="NCBI Taxonomy" id="10195"/>
    <lineage>
        <taxon>Eukaryota</taxon>
        <taxon>Metazoa</taxon>
        <taxon>Spiralia</taxon>
        <taxon>Gnathifera</taxon>
        <taxon>Rotifera</taxon>
        <taxon>Eurotatoria</taxon>
        <taxon>Monogononta</taxon>
        <taxon>Pseudotrocha</taxon>
        <taxon>Ploima</taxon>
        <taxon>Brachionidae</taxon>
        <taxon>Brachionus</taxon>
    </lineage>
</organism>
<gene>
    <name evidence="1" type="ORF">BpHYR1_039380</name>
</gene>
<comment type="caution">
    <text evidence="1">The sequence shown here is derived from an EMBL/GenBank/DDBJ whole genome shotgun (WGS) entry which is preliminary data.</text>
</comment>
<evidence type="ECO:0000313" key="2">
    <source>
        <dbReference type="Proteomes" id="UP000276133"/>
    </source>
</evidence>
<reference evidence="1 2" key="1">
    <citation type="journal article" date="2018" name="Sci. Rep.">
        <title>Genomic signatures of local adaptation to the degree of environmental predictability in rotifers.</title>
        <authorList>
            <person name="Franch-Gras L."/>
            <person name="Hahn C."/>
            <person name="Garcia-Roger E.M."/>
            <person name="Carmona M.J."/>
            <person name="Serra M."/>
            <person name="Gomez A."/>
        </authorList>
    </citation>
    <scope>NUCLEOTIDE SEQUENCE [LARGE SCALE GENOMIC DNA]</scope>
    <source>
        <strain evidence="1">HYR1</strain>
    </source>
</reference>
<protein>
    <submittedName>
        <fullName evidence="1">Uncharacterized protein</fullName>
    </submittedName>
</protein>